<dbReference type="Pfam" id="PF10108">
    <property type="entry name" value="DNA_pol_B_exo2"/>
    <property type="match status" value="1"/>
</dbReference>
<keyword evidence="2" id="KW-0540">Nuclease</keyword>
<accession>A0A2D3W5M3</accession>
<gene>
    <name evidence="2" type="ORF">CFH80_03765</name>
</gene>
<keyword evidence="2" id="KW-0378">Hydrolase</keyword>
<protein>
    <submittedName>
        <fullName evidence="2">3'-5' exonuclease</fullName>
    </submittedName>
</protein>
<evidence type="ECO:0000313" key="3">
    <source>
        <dbReference type="Proteomes" id="UP000231638"/>
    </source>
</evidence>
<dbReference type="AlphaFoldDB" id="A0A2D3W5M3"/>
<dbReference type="STRING" id="366522.GCA_001548055_00625"/>
<dbReference type="Gene3D" id="3.30.420.10">
    <property type="entry name" value="Ribonuclease H-like superfamily/Ribonuclease H"/>
    <property type="match status" value="1"/>
</dbReference>
<dbReference type="InterPro" id="IPR019288">
    <property type="entry name" value="3'-5'_exonuclease_PolB-like"/>
</dbReference>
<dbReference type="GO" id="GO:0003676">
    <property type="term" value="F:nucleic acid binding"/>
    <property type="evidence" value="ECO:0007669"/>
    <property type="project" value="InterPro"/>
</dbReference>
<dbReference type="Proteomes" id="UP000231638">
    <property type="component" value="Unassembled WGS sequence"/>
</dbReference>
<dbReference type="InterPro" id="IPR012337">
    <property type="entry name" value="RNaseH-like_sf"/>
</dbReference>
<dbReference type="InterPro" id="IPR036397">
    <property type="entry name" value="RNaseH_sf"/>
</dbReference>
<feature type="domain" description="Predicted 3'-5' exonuclease PolB-like" evidence="1">
    <location>
        <begin position="43"/>
        <end position="249"/>
    </location>
</feature>
<name>A0A2D3W5M3_9BACT</name>
<organism evidence="2 3">
    <name type="scientific">Sulfurospirillum cavolei</name>
    <dbReference type="NCBI Taxonomy" id="366522"/>
    <lineage>
        <taxon>Bacteria</taxon>
        <taxon>Pseudomonadati</taxon>
        <taxon>Campylobacterota</taxon>
        <taxon>Epsilonproteobacteria</taxon>
        <taxon>Campylobacterales</taxon>
        <taxon>Sulfurospirillaceae</taxon>
        <taxon>Sulfurospirillum</taxon>
    </lineage>
</organism>
<dbReference type="SUPFAM" id="SSF53098">
    <property type="entry name" value="Ribonuclease H-like"/>
    <property type="match status" value="1"/>
</dbReference>
<dbReference type="EMBL" id="DLUG01000100">
    <property type="protein sequence ID" value="DAB36651.1"/>
    <property type="molecule type" value="Genomic_DNA"/>
</dbReference>
<proteinExistence type="predicted"/>
<dbReference type="GO" id="GO:0004527">
    <property type="term" value="F:exonuclease activity"/>
    <property type="evidence" value="ECO:0007669"/>
    <property type="project" value="UniProtKB-KW"/>
</dbReference>
<comment type="caution">
    <text evidence="2">The sequence shown here is derived from an EMBL/GenBank/DDBJ whole genome shotgun (WGS) entry which is preliminary data.</text>
</comment>
<evidence type="ECO:0000313" key="2">
    <source>
        <dbReference type="EMBL" id="DAB36651.1"/>
    </source>
</evidence>
<sequence length="262" mass="30278">MICVFDIETIPDAVLIRNVLGYEGDDYSVSMLAGKEQEEKSGSSFLPLPFHKIVAVSAVIADDFGMFRKVSSIEGANEHEMVKNFLHFINQKNPKLVSFNGRSFDMPLLMLRAMQYNLTCSAYFEAENKELNKNKWENYRARYSDRFHVDVMDHLCEFGAVRGLKLDHVCAMAGLPGKYDVHGDQVMELYYAGEIGKIKEYCESDVLNTYWLFLKYELLKGNLIIEDYQRALVTMQENLKHDKSYTDVFGIAIEEELYKEHR</sequence>
<keyword evidence="2" id="KW-0269">Exonuclease</keyword>
<reference evidence="2 3" key="1">
    <citation type="journal article" date="2017" name="Front. Microbiol.">
        <title>Comparative Genomic Analysis of the Class Epsilonproteobacteria and Proposed Reclassification to Epsilonbacteraeota (phyl. nov.).</title>
        <authorList>
            <person name="Waite D.W."/>
            <person name="Vanwonterghem I."/>
            <person name="Rinke C."/>
            <person name="Parks D.H."/>
            <person name="Zhang Y."/>
            <person name="Takai K."/>
            <person name="Sievert S.M."/>
            <person name="Simon J."/>
            <person name="Campbell B.J."/>
            <person name="Hanson T.E."/>
            <person name="Woyke T."/>
            <person name="Klotz M.G."/>
            <person name="Hugenholtz P."/>
        </authorList>
    </citation>
    <scope>NUCLEOTIDE SEQUENCE [LARGE SCALE GENOMIC DNA]</scope>
    <source>
        <strain evidence="2">UBA11420</strain>
    </source>
</reference>
<dbReference type="CDD" id="cd05782">
    <property type="entry name" value="DNA_polB_like1_exo"/>
    <property type="match status" value="1"/>
</dbReference>
<evidence type="ECO:0000259" key="1">
    <source>
        <dbReference type="Pfam" id="PF10108"/>
    </source>
</evidence>